<dbReference type="Gene3D" id="1.10.10.10">
    <property type="entry name" value="Winged helix-like DNA-binding domain superfamily/Winged helix DNA-binding domain"/>
    <property type="match status" value="1"/>
</dbReference>
<dbReference type="OrthoDB" id="8555652at2"/>
<dbReference type="InterPro" id="IPR026881">
    <property type="entry name" value="WYL_dom"/>
</dbReference>
<dbReference type="InterPro" id="IPR011991">
    <property type="entry name" value="ArsR-like_HTH"/>
</dbReference>
<dbReference type="InterPro" id="IPR013196">
    <property type="entry name" value="HTH_11"/>
</dbReference>
<dbReference type="GO" id="GO:0003700">
    <property type="term" value="F:DNA-binding transcription factor activity"/>
    <property type="evidence" value="ECO:0007669"/>
    <property type="project" value="InterPro"/>
</dbReference>
<dbReference type="SUPFAM" id="SSF46785">
    <property type="entry name" value="Winged helix' DNA-binding domain"/>
    <property type="match status" value="1"/>
</dbReference>
<dbReference type="InterPro" id="IPR036388">
    <property type="entry name" value="WH-like_DNA-bd_sf"/>
</dbReference>
<reference evidence="6" key="1">
    <citation type="submission" date="2016-11" db="EMBL/GenBank/DDBJ databases">
        <authorList>
            <person name="Varghese N."/>
            <person name="Submissions S."/>
        </authorList>
    </citation>
    <scope>NUCLEOTIDE SEQUENCE [LARGE SCALE GENOMIC DNA]</scope>
    <source>
        <strain evidence="6">DSM 8595</strain>
    </source>
</reference>
<dbReference type="PROSITE" id="PS51000">
    <property type="entry name" value="HTH_DEOR_2"/>
    <property type="match status" value="1"/>
</dbReference>
<dbReference type="InterPro" id="IPR001034">
    <property type="entry name" value="DeoR_HTH"/>
</dbReference>
<dbReference type="InterPro" id="IPR036390">
    <property type="entry name" value="WH_DNA-bd_sf"/>
</dbReference>
<dbReference type="EMBL" id="FSRJ01000002">
    <property type="protein sequence ID" value="SIN83698.1"/>
    <property type="molecule type" value="Genomic_DNA"/>
</dbReference>
<evidence type="ECO:0000313" key="6">
    <source>
        <dbReference type="Proteomes" id="UP000184699"/>
    </source>
</evidence>
<evidence type="ECO:0000256" key="3">
    <source>
        <dbReference type="ARBA" id="ARBA00023163"/>
    </source>
</evidence>
<dbReference type="RefSeq" id="WP_074259527.1">
    <property type="nucleotide sequence ID" value="NZ_FSRJ01000002.1"/>
</dbReference>
<sequence length="233" mass="25550">MESDPTARALSLLSVLQTGADWSAAALAERLGVSARTVRRDVDRLRGLGYAIVARPGPGSVYRLGPGSTIPPLLFTADEIGAIVAGLRLIAPRLQGDESARVALAKLEQVLPPGLRRRADAIDLATEVLEEDHAVAAQDVGIVADAVAEGGRIRFAYLDRNAASSARLVDPYRHVLRAGRWYLVGFDLDREEWRTFRFDRISDVERVPGTYRRRDFPDASIGRWFATDFGRLG</sequence>
<dbReference type="GO" id="GO:0003677">
    <property type="term" value="F:DNA binding"/>
    <property type="evidence" value="ECO:0007669"/>
    <property type="project" value="UniProtKB-KW"/>
</dbReference>
<dbReference type="AlphaFoldDB" id="A0A1N6EL14"/>
<dbReference type="Pfam" id="PF13280">
    <property type="entry name" value="WYL"/>
    <property type="match status" value="1"/>
</dbReference>
<dbReference type="PANTHER" id="PTHR34580:SF3">
    <property type="entry name" value="PROTEIN PAFB"/>
    <property type="match status" value="1"/>
</dbReference>
<protein>
    <submittedName>
        <fullName evidence="5">Predicted DNA-binding transcriptional regulator YafY, contains an HTH and WYL domains</fullName>
    </submittedName>
</protein>
<dbReference type="CDD" id="cd00090">
    <property type="entry name" value="HTH_ARSR"/>
    <property type="match status" value="1"/>
</dbReference>
<name>A0A1N6EL14_9MICO</name>
<evidence type="ECO:0000256" key="2">
    <source>
        <dbReference type="ARBA" id="ARBA00023125"/>
    </source>
</evidence>
<evidence type="ECO:0000259" key="4">
    <source>
        <dbReference type="PROSITE" id="PS51000"/>
    </source>
</evidence>
<evidence type="ECO:0000256" key="1">
    <source>
        <dbReference type="ARBA" id="ARBA00023015"/>
    </source>
</evidence>
<organism evidence="5 6">
    <name type="scientific">Agromyces cerinus subsp. cerinus</name>
    <dbReference type="NCBI Taxonomy" id="232089"/>
    <lineage>
        <taxon>Bacteria</taxon>
        <taxon>Bacillati</taxon>
        <taxon>Actinomycetota</taxon>
        <taxon>Actinomycetes</taxon>
        <taxon>Micrococcales</taxon>
        <taxon>Microbacteriaceae</taxon>
        <taxon>Agromyces</taxon>
    </lineage>
</organism>
<dbReference type="PROSITE" id="PS00894">
    <property type="entry name" value="HTH_DEOR_1"/>
    <property type="match status" value="1"/>
</dbReference>
<dbReference type="InterPro" id="IPR018356">
    <property type="entry name" value="Tscrpt_reg_HTH_DeoR_CS"/>
</dbReference>
<feature type="domain" description="HTH deoR-type" evidence="4">
    <location>
        <begin position="5"/>
        <end position="70"/>
    </location>
</feature>
<dbReference type="InterPro" id="IPR051534">
    <property type="entry name" value="CBASS_pafABC_assoc_protein"/>
</dbReference>
<keyword evidence="1" id="KW-0805">Transcription regulation</keyword>
<gene>
    <name evidence="5" type="ORF">SAMN05443544_1252</name>
</gene>
<dbReference type="PANTHER" id="PTHR34580">
    <property type="match status" value="1"/>
</dbReference>
<dbReference type="STRING" id="232089.SAMN05443544_1252"/>
<keyword evidence="3" id="KW-0804">Transcription</keyword>
<accession>A0A1N6EL14</accession>
<dbReference type="PROSITE" id="PS52050">
    <property type="entry name" value="WYL"/>
    <property type="match status" value="1"/>
</dbReference>
<dbReference type="Pfam" id="PF08279">
    <property type="entry name" value="HTH_11"/>
    <property type="match status" value="1"/>
</dbReference>
<keyword evidence="2 5" id="KW-0238">DNA-binding</keyword>
<keyword evidence="6" id="KW-1185">Reference proteome</keyword>
<dbReference type="Proteomes" id="UP000184699">
    <property type="component" value="Unassembled WGS sequence"/>
</dbReference>
<evidence type="ECO:0000313" key="5">
    <source>
        <dbReference type="EMBL" id="SIN83698.1"/>
    </source>
</evidence>
<proteinExistence type="predicted"/>